<keyword evidence="6 9" id="KW-1133">Transmembrane helix</keyword>
<name>A0A7H0FYD5_9GAMM</name>
<keyword evidence="5 9" id="KW-0812">Transmembrane</keyword>
<feature type="transmembrane region" description="Helical" evidence="9">
    <location>
        <begin position="126"/>
        <end position="152"/>
    </location>
</feature>
<dbReference type="InterPro" id="IPR018461">
    <property type="entry name" value="Na/H_Antiport_NhaC-like_C"/>
</dbReference>
<evidence type="ECO:0000256" key="3">
    <source>
        <dbReference type="ARBA" id="ARBA00022449"/>
    </source>
</evidence>
<feature type="transmembrane region" description="Helical" evidence="9">
    <location>
        <begin position="263"/>
        <end position="284"/>
    </location>
</feature>
<feature type="transmembrane region" description="Helical" evidence="9">
    <location>
        <begin position="235"/>
        <end position="256"/>
    </location>
</feature>
<dbReference type="PANTHER" id="PTHR33451:SF5">
    <property type="entry name" value="NA+_H+ ANTIPORTER"/>
    <property type="match status" value="1"/>
</dbReference>
<feature type="transmembrane region" description="Helical" evidence="9">
    <location>
        <begin position="296"/>
        <end position="324"/>
    </location>
</feature>
<dbReference type="KEGG" id="lsx:H8B22_02115"/>
<reference evidence="11 12" key="1">
    <citation type="submission" date="2020-08" db="EMBL/GenBank/DDBJ databases">
        <title>Lysobacter sp. II4 sp. nov., isolated from soil.</title>
        <authorList>
            <person name="Woo C.Y."/>
            <person name="Kim J."/>
        </authorList>
    </citation>
    <scope>NUCLEOTIDE SEQUENCE [LARGE SCALE GENOMIC DNA]</scope>
    <source>
        <strain evidence="11 12">II4</strain>
    </source>
</reference>
<feature type="transmembrane region" description="Helical" evidence="9">
    <location>
        <begin position="12"/>
        <end position="34"/>
    </location>
</feature>
<accession>A0A7H0FYD5</accession>
<feature type="transmembrane region" description="Helical" evidence="9">
    <location>
        <begin position="420"/>
        <end position="438"/>
    </location>
</feature>
<keyword evidence="2" id="KW-0813">Transport</keyword>
<evidence type="ECO:0000256" key="5">
    <source>
        <dbReference type="ARBA" id="ARBA00022692"/>
    </source>
</evidence>
<dbReference type="EMBL" id="CP060820">
    <property type="protein sequence ID" value="QNP41051.1"/>
    <property type="molecule type" value="Genomic_DNA"/>
</dbReference>
<evidence type="ECO:0000259" key="10">
    <source>
        <dbReference type="Pfam" id="PF03553"/>
    </source>
</evidence>
<feature type="transmembrane region" description="Helical" evidence="9">
    <location>
        <begin position="207"/>
        <end position="223"/>
    </location>
</feature>
<evidence type="ECO:0000313" key="12">
    <source>
        <dbReference type="Proteomes" id="UP000516018"/>
    </source>
</evidence>
<comment type="subcellular location">
    <subcellularLocation>
        <location evidence="1">Cell membrane</location>
        <topology evidence="1">Multi-pass membrane protein</topology>
    </subcellularLocation>
</comment>
<dbReference type="RefSeq" id="WP_187712488.1">
    <property type="nucleotide sequence ID" value="NZ_CP060820.1"/>
</dbReference>
<dbReference type="GO" id="GO:0005886">
    <property type="term" value="C:plasma membrane"/>
    <property type="evidence" value="ECO:0007669"/>
    <property type="project" value="UniProtKB-SubCell"/>
</dbReference>
<evidence type="ECO:0000256" key="6">
    <source>
        <dbReference type="ARBA" id="ARBA00022989"/>
    </source>
</evidence>
<organism evidence="11 12">
    <name type="scientific">Agrilutibacter terrestris</name>
    <dbReference type="NCBI Taxonomy" id="2865112"/>
    <lineage>
        <taxon>Bacteria</taxon>
        <taxon>Pseudomonadati</taxon>
        <taxon>Pseudomonadota</taxon>
        <taxon>Gammaproteobacteria</taxon>
        <taxon>Lysobacterales</taxon>
        <taxon>Lysobacteraceae</taxon>
        <taxon>Agrilutibacter</taxon>
    </lineage>
</organism>
<evidence type="ECO:0000256" key="4">
    <source>
        <dbReference type="ARBA" id="ARBA00022475"/>
    </source>
</evidence>
<dbReference type="Pfam" id="PF03553">
    <property type="entry name" value="Na_H_antiporter"/>
    <property type="match status" value="2"/>
</dbReference>
<sequence>MEQSPAPAVVRPSALALTPLLLFLALFFGAGMYFTLHGEAMGFYQLRAPVAILPALALAAFIAWRRKLRPLETLLQGMGDHNVVLMCLIFLLAGGFVEVSKAIGAVDAIVALGIGNVHPALLLPALFVVAGFISLSLGTSMGTIAAVAPIALGVSDASGLDRALVLGAVIGGATFGDNLSVISDTAIVASRTLGCSMRDKFRENLKLALPAAVLTLVVLGFVGDTAPVQPMEPASPWLVLPYLVVLALALFGLDVILVLGIGLVLAGVIGAFLAPDFGLASYAAHIWDGFESMVEIILLSLLVGGLGALMKATGGLAWVAQAIGRFARGHKSRRAGEVSIAALSATTDAFTANNTVAILISGSLARDIANDHGVPPARAASVLDIFACVTQGLLPYGAQILLAASLGSVSPLAIAGKVHYAWLLGAVAIGFMLWPSRVREPRSVAAAMEG</sequence>
<feature type="transmembrane region" description="Helical" evidence="9">
    <location>
        <begin position="85"/>
        <end position="114"/>
    </location>
</feature>
<feature type="transmembrane region" description="Helical" evidence="9">
    <location>
        <begin position="393"/>
        <end position="414"/>
    </location>
</feature>
<dbReference type="GO" id="GO:0015297">
    <property type="term" value="F:antiporter activity"/>
    <property type="evidence" value="ECO:0007669"/>
    <property type="project" value="UniProtKB-KW"/>
</dbReference>
<dbReference type="InterPro" id="IPR052180">
    <property type="entry name" value="NhaC_Na-H+_Antiporter"/>
</dbReference>
<protein>
    <submittedName>
        <fullName evidence="11">Na+/H+ antiporter NhaC family protein</fullName>
    </submittedName>
</protein>
<evidence type="ECO:0000256" key="7">
    <source>
        <dbReference type="ARBA" id="ARBA00023136"/>
    </source>
</evidence>
<dbReference type="AlphaFoldDB" id="A0A7H0FYD5"/>
<evidence type="ECO:0000256" key="8">
    <source>
        <dbReference type="ARBA" id="ARBA00038435"/>
    </source>
</evidence>
<dbReference type="Proteomes" id="UP000516018">
    <property type="component" value="Chromosome"/>
</dbReference>
<evidence type="ECO:0000256" key="9">
    <source>
        <dbReference type="SAM" id="Phobius"/>
    </source>
</evidence>
<dbReference type="PANTHER" id="PTHR33451">
    <property type="entry name" value="MALATE-2H(+)/NA(+)-LACTATE ANTIPORTER"/>
    <property type="match status" value="1"/>
</dbReference>
<feature type="domain" description="Na+/H+ antiporter NhaC-like C-terminal" evidence="10">
    <location>
        <begin position="241"/>
        <end position="407"/>
    </location>
</feature>
<gene>
    <name evidence="11" type="ORF">H8B22_02115</name>
</gene>
<keyword evidence="4" id="KW-1003">Cell membrane</keyword>
<comment type="similarity">
    <text evidence="8">Belongs to the NhaC Na(+)/H(+) (TC 2.A.35) antiporter family.</text>
</comment>
<evidence type="ECO:0000256" key="1">
    <source>
        <dbReference type="ARBA" id="ARBA00004651"/>
    </source>
</evidence>
<keyword evidence="3" id="KW-0050">Antiport</keyword>
<keyword evidence="7 9" id="KW-0472">Membrane</keyword>
<evidence type="ECO:0000256" key="2">
    <source>
        <dbReference type="ARBA" id="ARBA00022448"/>
    </source>
</evidence>
<evidence type="ECO:0000313" key="11">
    <source>
        <dbReference type="EMBL" id="QNP41051.1"/>
    </source>
</evidence>
<feature type="transmembrane region" description="Helical" evidence="9">
    <location>
        <begin position="46"/>
        <end position="64"/>
    </location>
</feature>
<feature type="domain" description="Na+/H+ antiporter NhaC-like C-terminal" evidence="10">
    <location>
        <begin position="83"/>
        <end position="223"/>
    </location>
</feature>
<keyword evidence="12" id="KW-1185">Reference proteome</keyword>
<proteinExistence type="inferred from homology"/>